<accession>A0AAU7DDL0</accession>
<sequence length="84" mass="8711">MGFGFTGFGQVEAGDLQAVEEQTGLFRREVVGGDALKDFCDGGQDGAAIFEWGQFELRPGPAVSLLVGEAACGVMVVAEVVATQ</sequence>
<dbReference type="EMBL" id="CP121195">
    <property type="protein sequence ID" value="XBH15227.1"/>
    <property type="molecule type" value="Genomic_DNA"/>
</dbReference>
<name>A0AAU7DDL0_9BACT</name>
<dbReference type="RefSeq" id="WP_348270186.1">
    <property type="nucleotide sequence ID" value="NZ_CP121195.1"/>
</dbReference>
<evidence type="ECO:0000313" key="1">
    <source>
        <dbReference type="EMBL" id="XBH15227.1"/>
    </source>
</evidence>
<dbReference type="AlphaFoldDB" id="A0AAU7DDL0"/>
<reference evidence="1" key="1">
    <citation type="submission" date="2023-03" db="EMBL/GenBank/DDBJ databases">
        <title>Edaphobacter sp.</title>
        <authorList>
            <person name="Huber K.J."/>
            <person name="Papendorf J."/>
            <person name="Pilke C."/>
            <person name="Bunk B."/>
            <person name="Sproeer C."/>
            <person name="Pester M."/>
        </authorList>
    </citation>
    <scope>NUCLEOTIDE SEQUENCE</scope>
    <source>
        <strain evidence="1">DSM 109920</strain>
    </source>
</reference>
<gene>
    <name evidence="1" type="ORF">P8936_08695</name>
</gene>
<organism evidence="1">
    <name type="scientific">Edaphobacter paludis</name>
    <dbReference type="NCBI Taxonomy" id="3035702"/>
    <lineage>
        <taxon>Bacteria</taxon>
        <taxon>Pseudomonadati</taxon>
        <taxon>Acidobacteriota</taxon>
        <taxon>Terriglobia</taxon>
        <taxon>Terriglobales</taxon>
        <taxon>Acidobacteriaceae</taxon>
        <taxon>Edaphobacter</taxon>
    </lineage>
</organism>
<protein>
    <submittedName>
        <fullName evidence="1">Uncharacterized protein</fullName>
    </submittedName>
</protein>
<proteinExistence type="predicted"/>